<proteinExistence type="predicted"/>
<name>A0A177NEH7_9GAMM</name>
<sequence>MKMRKDTAVQVHPSVEQFDIFVIDWDALPQFTESEFDELRYRLLLAMLSSLKDLRVCDEQKADALEWLKSDDTSPFSFRVCCESEGVDFEVMRDLILNHLRM</sequence>
<dbReference type="EMBL" id="LUUJ01000076">
    <property type="protein sequence ID" value="OAI16232.1"/>
    <property type="molecule type" value="Genomic_DNA"/>
</dbReference>
<reference evidence="1 2" key="1">
    <citation type="submission" date="2016-03" db="EMBL/GenBank/DDBJ databases">
        <authorList>
            <person name="Ploux O."/>
        </authorList>
    </citation>
    <scope>NUCLEOTIDE SEQUENCE [LARGE SCALE GENOMIC DNA]</scope>
    <source>
        <strain evidence="1 2">R-45378</strain>
    </source>
</reference>
<comment type="caution">
    <text evidence="1">The sequence shown here is derived from an EMBL/GenBank/DDBJ whole genome shotgun (WGS) entry which is preliminary data.</text>
</comment>
<dbReference type="RefSeq" id="WP_064040415.1">
    <property type="nucleotide sequence ID" value="NZ_LUUJ01000076.1"/>
</dbReference>
<evidence type="ECO:0000313" key="1">
    <source>
        <dbReference type="EMBL" id="OAI16232.1"/>
    </source>
</evidence>
<gene>
    <name evidence="1" type="ORF">A1507_11775</name>
</gene>
<accession>A0A177NEH7</accession>
<dbReference type="Proteomes" id="UP000077857">
    <property type="component" value="Unassembled WGS sequence"/>
</dbReference>
<protein>
    <submittedName>
        <fullName evidence="1">Uncharacterized protein</fullName>
    </submittedName>
</protein>
<evidence type="ECO:0000313" key="2">
    <source>
        <dbReference type="Proteomes" id="UP000077857"/>
    </source>
</evidence>
<organism evidence="1 2">
    <name type="scientific">Methylomonas koyamae</name>
    <dbReference type="NCBI Taxonomy" id="702114"/>
    <lineage>
        <taxon>Bacteria</taxon>
        <taxon>Pseudomonadati</taxon>
        <taxon>Pseudomonadota</taxon>
        <taxon>Gammaproteobacteria</taxon>
        <taxon>Methylococcales</taxon>
        <taxon>Methylococcaceae</taxon>
        <taxon>Methylomonas</taxon>
    </lineage>
</organism>
<dbReference type="AlphaFoldDB" id="A0A177NEH7"/>
<dbReference type="OrthoDB" id="5905663at2"/>